<dbReference type="InterPro" id="IPR023801">
    <property type="entry name" value="His_deacetylse_dom"/>
</dbReference>
<keyword evidence="2" id="KW-0378">Hydrolase</keyword>
<dbReference type="AlphaFoldDB" id="A0A9D2AXQ9"/>
<dbReference type="Proteomes" id="UP000824156">
    <property type="component" value="Unassembled WGS sequence"/>
</dbReference>
<dbReference type="InterPro" id="IPR037138">
    <property type="entry name" value="His_deacetylse_dom_sf"/>
</dbReference>
<dbReference type="Pfam" id="PF00850">
    <property type="entry name" value="Hist_deacetyl"/>
    <property type="match status" value="1"/>
</dbReference>
<organism evidence="4 5">
    <name type="scientific">Candidatus Sphingobacterium stercoripullorum</name>
    <dbReference type="NCBI Taxonomy" id="2838759"/>
    <lineage>
        <taxon>Bacteria</taxon>
        <taxon>Pseudomonadati</taxon>
        <taxon>Bacteroidota</taxon>
        <taxon>Sphingobacteriia</taxon>
        <taxon>Sphingobacteriales</taxon>
        <taxon>Sphingobacteriaceae</taxon>
        <taxon>Sphingobacterium</taxon>
    </lineage>
</organism>
<dbReference type="SUPFAM" id="SSF52768">
    <property type="entry name" value="Arginase/deacetylase"/>
    <property type="match status" value="1"/>
</dbReference>
<gene>
    <name evidence="4" type="ORF">H9853_01980</name>
</gene>
<dbReference type="PANTHER" id="PTHR10625:SF19">
    <property type="entry name" value="HISTONE DEACETYLASE 12"/>
    <property type="match status" value="1"/>
</dbReference>
<comment type="similarity">
    <text evidence="1">Belongs to the histone deacetylase family.</text>
</comment>
<dbReference type="PRINTS" id="PR01270">
    <property type="entry name" value="HDASUPER"/>
</dbReference>
<dbReference type="Gene3D" id="3.40.800.20">
    <property type="entry name" value="Histone deacetylase domain"/>
    <property type="match status" value="1"/>
</dbReference>
<dbReference type="GO" id="GO:0016787">
    <property type="term" value="F:hydrolase activity"/>
    <property type="evidence" value="ECO:0007669"/>
    <property type="project" value="UniProtKB-KW"/>
</dbReference>
<comment type="caution">
    <text evidence="4">The sequence shown here is derived from an EMBL/GenBank/DDBJ whole genome shotgun (WGS) entry which is preliminary data.</text>
</comment>
<evidence type="ECO:0000256" key="1">
    <source>
        <dbReference type="ARBA" id="ARBA00005947"/>
    </source>
</evidence>
<dbReference type="InterPro" id="IPR023696">
    <property type="entry name" value="Ureohydrolase_dom_sf"/>
</dbReference>
<reference evidence="4" key="2">
    <citation type="submission" date="2021-04" db="EMBL/GenBank/DDBJ databases">
        <authorList>
            <person name="Gilroy R."/>
        </authorList>
    </citation>
    <scope>NUCLEOTIDE SEQUENCE</scope>
    <source>
        <strain evidence="4">1719</strain>
    </source>
</reference>
<name>A0A9D2AXQ9_9SPHI</name>
<evidence type="ECO:0000259" key="3">
    <source>
        <dbReference type="Pfam" id="PF00850"/>
    </source>
</evidence>
<evidence type="ECO:0000313" key="4">
    <source>
        <dbReference type="EMBL" id="HIX53768.1"/>
    </source>
</evidence>
<sequence length="301" mass="33768">MLMIAHHPHFCHPLPAGHRFPMEKYDLLYQQLIYQGIVDDSQFFEPAKVAWDMLSLSHASEYIEHVLELNLDGKMVRRIGFPLSRQLVEREQHIVQGTILASHYALEYGVSFNSAGGTHHAGRDFGEGFCIFNDQAVAANSLLQSGAFKRIAIVDLDVHQGNGTAHIFDGSSQVFTLSMHAENNYPFKKEKSTLDIPLQDGLEDHAYLACLDENLKYLLETFKPEFVFYQAGVDVLATDKLGRLSLTMEGCRARDAMVFNALYKEGIPVQVSMGGGYSPNISDIVNAHIETYKQAIKIFKL</sequence>
<proteinExistence type="inferred from homology"/>
<evidence type="ECO:0000256" key="2">
    <source>
        <dbReference type="ARBA" id="ARBA00022801"/>
    </source>
</evidence>
<dbReference type="GO" id="GO:0040029">
    <property type="term" value="P:epigenetic regulation of gene expression"/>
    <property type="evidence" value="ECO:0007669"/>
    <property type="project" value="TreeGrafter"/>
</dbReference>
<dbReference type="EMBL" id="DXEZ01000056">
    <property type="protein sequence ID" value="HIX53768.1"/>
    <property type="molecule type" value="Genomic_DNA"/>
</dbReference>
<evidence type="ECO:0000313" key="5">
    <source>
        <dbReference type="Proteomes" id="UP000824156"/>
    </source>
</evidence>
<accession>A0A9D2AXQ9</accession>
<dbReference type="PANTHER" id="PTHR10625">
    <property type="entry name" value="HISTONE DEACETYLASE HDAC1-RELATED"/>
    <property type="match status" value="1"/>
</dbReference>
<dbReference type="InterPro" id="IPR000286">
    <property type="entry name" value="HDACs"/>
</dbReference>
<dbReference type="CDD" id="cd09993">
    <property type="entry name" value="HDAC_classIV"/>
    <property type="match status" value="1"/>
</dbReference>
<protein>
    <submittedName>
        <fullName evidence="4">Histone deacetylase</fullName>
    </submittedName>
</protein>
<dbReference type="GO" id="GO:0004407">
    <property type="term" value="F:histone deacetylase activity"/>
    <property type="evidence" value="ECO:0007669"/>
    <property type="project" value="InterPro"/>
</dbReference>
<dbReference type="InterPro" id="IPR044150">
    <property type="entry name" value="HDAC_classIV"/>
</dbReference>
<reference evidence="4" key="1">
    <citation type="journal article" date="2021" name="PeerJ">
        <title>Extensive microbial diversity within the chicken gut microbiome revealed by metagenomics and culture.</title>
        <authorList>
            <person name="Gilroy R."/>
            <person name="Ravi A."/>
            <person name="Getino M."/>
            <person name="Pursley I."/>
            <person name="Horton D.L."/>
            <person name="Alikhan N.F."/>
            <person name="Baker D."/>
            <person name="Gharbi K."/>
            <person name="Hall N."/>
            <person name="Watson M."/>
            <person name="Adriaenssens E.M."/>
            <person name="Foster-Nyarko E."/>
            <person name="Jarju S."/>
            <person name="Secka A."/>
            <person name="Antonio M."/>
            <person name="Oren A."/>
            <person name="Chaudhuri R.R."/>
            <person name="La Ragione R."/>
            <person name="Hildebrand F."/>
            <person name="Pallen M.J."/>
        </authorList>
    </citation>
    <scope>NUCLEOTIDE SEQUENCE</scope>
    <source>
        <strain evidence="4">1719</strain>
    </source>
</reference>
<feature type="domain" description="Histone deacetylase" evidence="3">
    <location>
        <begin position="18"/>
        <end position="290"/>
    </location>
</feature>